<sequence>MNILVFPCGSEIGLEISRAFVGVKGVRLIGGSSVPDHGRFAFPNYREDFPDVRDEDFVDKMNLLVEQEQIRCIFPAHDSVIFELTRHRAQLRCEVIGSAYEACFLCRSKGRTYQHFQGILPVPVVYTRDNAPFPVFLKPDAGQGSKGTFIARRRSDLDFYLEKDPSLLILEYLPGEEYTVDCFTDENRELRFVGPRRRSRILNGISVGTIRVQADEFTDMARAINERIELNGAWFFQVKRSATGVLTLMEIAPRIGGSSGLCRVQGVNLPVLSYYNHLHLSVKIHCNDFDAEMDRSWSSRYKLNIEYSHVYIDFDDCVCMDGMVNPSVVKFLIQAINQKKQIHLLSRHSQGPLVEELARLRIRDLFDEVRQIGTDCSKADFVKDDSIFIDDSFAERQDVAKKGIPVFSVDAVEALMMD</sequence>
<evidence type="ECO:0000259" key="2">
    <source>
        <dbReference type="PROSITE" id="PS50975"/>
    </source>
</evidence>
<dbReference type="AlphaFoldDB" id="A0A518DY97"/>
<keyword evidence="1" id="KW-0547">Nucleotide-binding</keyword>
<dbReference type="GO" id="GO:0005524">
    <property type="term" value="F:ATP binding"/>
    <property type="evidence" value="ECO:0007669"/>
    <property type="project" value="UniProtKB-UniRule"/>
</dbReference>
<name>A0A518DY97_9BACT</name>
<dbReference type="OrthoDB" id="9803907at2"/>
<dbReference type="KEGG" id="lcre:Pla8534_46400"/>
<dbReference type="PROSITE" id="PS50975">
    <property type="entry name" value="ATP_GRASP"/>
    <property type="match status" value="1"/>
</dbReference>
<dbReference type="GO" id="GO:0046872">
    <property type="term" value="F:metal ion binding"/>
    <property type="evidence" value="ECO:0007669"/>
    <property type="project" value="InterPro"/>
</dbReference>
<dbReference type="Pfam" id="PF15632">
    <property type="entry name" value="ATPgrasp_Ter"/>
    <property type="match status" value="1"/>
</dbReference>
<evidence type="ECO:0000313" key="4">
    <source>
        <dbReference type="Proteomes" id="UP000317648"/>
    </source>
</evidence>
<reference evidence="3 4" key="1">
    <citation type="submission" date="2019-02" db="EMBL/GenBank/DDBJ databases">
        <title>Deep-cultivation of Planctomycetes and their phenomic and genomic characterization uncovers novel biology.</title>
        <authorList>
            <person name="Wiegand S."/>
            <person name="Jogler M."/>
            <person name="Boedeker C."/>
            <person name="Pinto D."/>
            <person name="Vollmers J."/>
            <person name="Rivas-Marin E."/>
            <person name="Kohn T."/>
            <person name="Peeters S.H."/>
            <person name="Heuer A."/>
            <person name="Rast P."/>
            <person name="Oberbeckmann S."/>
            <person name="Bunk B."/>
            <person name="Jeske O."/>
            <person name="Meyerdierks A."/>
            <person name="Storesund J.E."/>
            <person name="Kallscheuer N."/>
            <person name="Luecker S."/>
            <person name="Lage O.M."/>
            <person name="Pohl T."/>
            <person name="Merkel B.J."/>
            <person name="Hornburger P."/>
            <person name="Mueller R.-W."/>
            <person name="Bruemmer F."/>
            <person name="Labrenz M."/>
            <person name="Spormann A.M."/>
            <person name="Op den Camp H."/>
            <person name="Overmann J."/>
            <person name="Amann R."/>
            <person name="Jetten M.S.M."/>
            <person name="Mascher T."/>
            <person name="Medema M.H."/>
            <person name="Devos D.P."/>
            <person name="Kaster A.-K."/>
            <person name="Ovreas L."/>
            <person name="Rohde M."/>
            <person name="Galperin M.Y."/>
            <person name="Jogler C."/>
        </authorList>
    </citation>
    <scope>NUCLEOTIDE SEQUENCE [LARGE SCALE GENOMIC DNA]</scope>
    <source>
        <strain evidence="3 4">Pla85_3_4</strain>
    </source>
</reference>
<proteinExistence type="predicted"/>
<dbReference type="Gene3D" id="3.30.470.20">
    <property type="entry name" value="ATP-grasp fold, B domain"/>
    <property type="match status" value="1"/>
</dbReference>
<dbReference type="SUPFAM" id="SSF56059">
    <property type="entry name" value="Glutathione synthetase ATP-binding domain-like"/>
    <property type="match status" value="1"/>
</dbReference>
<gene>
    <name evidence="3" type="ORF">Pla8534_46400</name>
</gene>
<protein>
    <submittedName>
        <fullName evidence="3">Carbamoyl phosphate synthase-like protein</fullName>
    </submittedName>
</protein>
<dbReference type="InterPro" id="IPR011761">
    <property type="entry name" value="ATP-grasp"/>
</dbReference>
<feature type="domain" description="ATP-grasp" evidence="2">
    <location>
        <begin position="97"/>
        <end position="280"/>
    </location>
</feature>
<dbReference type="EMBL" id="CP036433">
    <property type="protein sequence ID" value="QDU96818.1"/>
    <property type="molecule type" value="Genomic_DNA"/>
</dbReference>
<evidence type="ECO:0000256" key="1">
    <source>
        <dbReference type="PROSITE-ProRule" id="PRU00409"/>
    </source>
</evidence>
<organism evidence="3 4">
    <name type="scientific">Lignipirellula cremea</name>
    <dbReference type="NCBI Taxonomy" id="2528010"/>
    <lineage>
        <taxon>Bacteria</taxon>
        <taxon>Pseudomonadati</taxon>
        <taxon>Planctomycetota</taxon>
        <taxon>Planctomycetia</taxon>
        <taxon>Pirellulales</taxon>
        <taxon>Pirellulaceae</taxon>
        <taxon>Lignipirellula</taxon>
    </lineage>
</organism>
<accession>A0A518DY97</accession>
<keyword evidence="1" id="KW-0067">ATP-binding</keyword>
<dbReference type="Proteomes" id="UP000317648">
    <property type="component" value="Chromosome"/>
</dbReference>
<keyword evidence="4" id="KW-1185">Reference proteome</keyword>
<evidence type="ECO:0000313" key="3">
    <source>
        <dbReference type="EMBL" id="QDU96818.1"/>
    </source>
</evidence>
<dbReference type="Gene3D" id="3.40.50.20">
    <property type="match status" value="1"/>
</dbReference>
<dbReference type="RefSeq" id="WP_145055461.1">
    <property type="nucleotide sequence ID" value="NZ_CP036433.1"/>
</dbReference>